<protein>
    <submittedName>
        <fullName evidence="2">Uncharacterized protein</fullName>
    </submittedName>
</protein>
<keyword evidence="3" id="KW-1185">Reference proteome</keyword>
<evidence type="ECO:0000256" key="1">
    <source>
        <dbReference type="SAM" id="MobiDB-lite"/>
    </source>
</evidence>
<dbReference type="EMBL" id="BOMY01000033">
    <property type="protein sequence ID" value="GIF22012.1"/>
    <property type="molecule type" value="Genomic_DNA"/>
</dbReference>
<organism evidence="2 3">
    <name type="scientific">Paractinoplanes tereljensis</name>
    <dbReference type="NCBI Taxonomy" id="571912"/>
    <lineage>
        <taxon>Bacteria</taxon>
        <taxon>Bacillati</taxon>
        <taxon>Actinomycetota</taxon>
        <taxon>Actinomycetes</taxon>
        <taxon>Micromonosporales</taxon>
        <taxon>Micromonosporaceae</taxon>
        <taxon>Paractinoplanes</taxon>
    </lineage>
</organism>
<sequence length="284" mass="30377">MKPAAGLPAASRARLAIRDDEVHVLCCSGSSCATRTGRNPGQRTARPVRAAARAGNCATASGTAWPAAARRPAGLSPDRRLMRSGGEARVCGGRKGAMTLTLSDDSAAADWISLSELPWQQLVTFGPAGYESYARLRLLADPAHPGQSENDAPDEDWRDDQLSRLFGLLAAHTATPDDCYFCAWEGLAQGNPPAPAPQVIVPNRRYWLFRGPLTDAGQWPASYRLHDAEPAFAWPADRAWCVTRDVDPHWAGIAGPASLIGYLTADPDLDVVAADPATPQPAYR</sequence>
<proteinExistence type="predicted"/>
<accession>A0A919TVJ5</accession>
<dbReference type="Proteomes" id="UP000623608">
    <property type="component" value="Unassembled WGS sequence"/>
</dbReference>
<dbReference type="PROSITE" id="PS51257">
    <property type="entry name" value="PROKAR_LIPOPROTEIN"/>
    <property type="match status" value="1"/>
</dbReference>
<evidence type="ECO:0000313" key="2">
    <source>
        <dbReference type="EMBL" id="GIF22012.1"/>
    </source>
</evidence>
<evidence type="ECO:0000313" key="3">
    <source>
        <dbReference type="Proteomes" id="UP000623608"/>
    </source>
</evidence>
<feature type="region of interest" description="Disordered" evidence="1">
    <location>
        <begin position="68"/>
        <end position="87"/>
    </location>
</feature>
<reference evidence="2" key="1">
    <citation type="submission" date="2021-01" db="EMBL/GenBank/DDBJ databases">
        <title>Whole genome shotgun sequence of Actinoplanes tereljensis NBRC 105297.</title>
        <authorList>
            <person name="Komaki H."/>
            <person name="Tamura T."/>
        </authorList>
    </citation>
    <scope>NUCLEOTIDE SEQUENCE</scope>
    <source>
        <strain evidence="2">NBRC 105297</strain>
    </source>
</reference>
<comment type="caution">
    <text evidence="2">The sequence shown here is derived from an EMBL/GenBank/DDBJ whole genome shotgun (WGS) entry which is preliminary data.</text>
</comment>
<name>A0A919TVJ5_9ACTN</name>
<gene>
    <name evidence="2" type="ORF">Ate02nite_47420</name>
</gene>
<dbReference type="AlphaFoldDB" id="A0A919TVJ5"/>